<keyword evidence="7" id="KW-1185">Reference proteome</keyword>
<evidence type="ECO:0000256" key="4">
    <source>
        <dbReference type="ARBA" id="ARBA00043897"/>
    </source>
</evidence>
<gene>
    <name evidence="6" type="primary">iml2</name>
    <name evidence="6" type="ORF">LCER1_G000915</name>
</gene>
<sequence>MSRWFGSRAKAHTPTMTAEEEDGHLRSVEHALLQLLNDDITEADKILKQQDSSYHHLGRGISSFIASMLGVEKELLKGASETLQAAETKSWDDMKRAQKEPAAFQSHIYPPGTEYLLCYAISQLTSAICAVLSGSVTEAIKGFYKLRKAYLTLDGIMEIEGKYLKERASSRKGSLAPRSGRPSTARSTATRTSKELDAGNTRGRKSNGSIKDPAKLEKADNADPEPEPEVPLTATTVQSRLLEIDPASVGITSHIDIFIHSGTRLCYGLLLVVFSMIENPIFTKILYIVGFKGDRERGTRYLWQSARFDNFNSAIAGIALLSYYNGLVGFCDILPTDAGADEDMSGYPRAKCRVLLADMRARYPDSKLWKMEEARMQAYNRNLSEAAKILSANSESNMQQIATINMFEMSLTTTFLHDYELSAKCWQKCSELSQWSPTMYAYLTGCCFLELYRNLRISDPEAAEKYKKKATDYIRKGPPMAGRQKVMSKELPFDLYITRKVAKWEERAKAWGVDLVDVVGVSPLTEMVYFWGGAKKENEAQLHISLDAVKWERTTHPEKLKDDLDESAIKALLEACMLRNLGRYDESRTILQNEILNHERQEFKGHLKDDWMLPTANYEMACLAWNEKDLPSISPDEHKAKVLECEEWLKKTQNWDQYVLDTRVSFKLTTSLLTVRRHMRIMGMGMDT</sequence>
<dbReference type="GO" id="GO:0005829">
    <property type="term" value="C:cytosol"/>
    <property type="evidence" value="ECO:0007669"/>
    <property type="project" value="TreeGrafter"/>
</dbReference>
<comment type="function">
    <text evidence="4">Inclusion body (IB) resident protein that interacts strongly with lipid droplet (LD) proteins. Involved in LD-mediated IB clearing after protein folding stress, probably by enabling access to the IBs of an LD-stored soluble sterol derivative that acts as a chaperone in inclusion clearing.</text>
</comment>
<feature type="region of interest" description="Disordered" evidence="5">
    <location>
        <begin position="1"/>
        <end position="23"/>
    </location>
</feature>
<comment type="caution">
    <text evidence="6">The sequence shown here is derived from an EMBL/GenBank/DDBJ whole genome shotgun (WGS) entry which is preliminary data.</text>
</comment>
<feature type="compositionally biased region" description="Low complexity" evidence="5">
    <location>
        <begin position="176"/>
        <end position="191"/>
    </location>
</feature>
<evidence type="ECO:0000256" key="1">
    <source>
        <dbReference type="ARBA" id="ARBA00011408"/>
    </source>
</evidence>
<evidence type="ECO:0000256" key="2">
    <source>
        <dbReference type="ARBA" id="ARBA00018424"/>
    </source>
</evidence>
<evidence type="ECO:0000256" key="3">
    <source>
        <dbReference type="ARBA" id="ARBA00019539"/>
    </source>
</evidence>
<accession>A0A7D8UUG7</accession>
<dbReference type="PANTHER" id="PTHR31859:SF1">
    <property type="entry name" value="TETRATRICOPEPTIDE REPEAT PROTEIN 39C"/>
    <property type="match status" value="1"/>
</dbReference>
<evidence type="ECO:0000313" key="6">
    <source>
        <dbReference type="EMBL" id="TVY57784.1"/>
    </source>
</evidence>
<comment type="subunit">
    <text evidence="1">Interacts with lipid droplet proteins.</text>
</comment>
<proteinExistence type="predicted"/>
<protein>
    <recommendedName>
        <fullName evidence="2">Inclusion body clearance protein IML2</fullName>
    </recommendedName>
    <alternativeName>
        <fullName evidence="3">Inclusion body clearance protein iml2</fullName>
    </alternativeName>
</protein>
<name>A0A7D8UUG7_9HELO</name>
<dbReference type="InterPro" id="IPR019412">
    <property type="entry name" value="IML2/TPR_39"/>
</dbReference>
<dbReference type="GO" id="GO:0005634">
    <property type="term" value="C:nucleus"/>
    <property type="evidence" value="ECO:0007669"/>
    <property type="project" value="TreeGrafter"/>
</dbReference>
<dbReference type="GO" id="GO:0005741">
    <property type="term" value="C:mitochondrial outer membrane"/>
    <property type="evidence" value="ECO:0007669"/>
    <property type="project" value="TreeGrafter"/>
</dbReference>
<dbReference type="Proteomes" id="UP000481288">
    <property type="component" value="Unassembled WGS sequence"/>
</dbReference>
<feature type="region of interest" description="Disordered" evidence="5">
    <location>
        <begin position="168"/>
        <end position="231"/>
    </location>
</feature>
<organism evidence="6 7">
    <name type="scientific">Lachnellula cervina</name>
    <dbReference type="NCBI Taxonomy" id="1316786"/>
    <lineage>
        <taxon>Eukaryota</taxon>
        <taxon>Fungi</taxon>
        <taxon>Dikarya</taxon>
        <taxon>Ascomycota</taxon>
        <taxon>Pezizomycotina</taxon>
        <taxon>Leotiomycetes</taxon>
        <taxon>Helotiales</taxon>
        <taxon>Lachnaceae</taxon>
        <taxon>Lachnellula</taxon>
    </lineage>
</organism>
<evidence type="ECO:0000256" key="5">
    <source>
        <dbReference type="SAM" id="MobiDB-lite"/>
    </source>
</evidence>
<dbReference type="PANTHER" id="PTHR31859">
    <property type="entry name" value="TETRATRICOPEPTIDE REPEAT PROTEIN 39 FAMILY MEMBER"/>
    <property type="match status" value="1"/>
</dbReference>
<feature type="compositionally biased region" description="Basic and acidic residues" evidence="5">
    <location>
        <begin position="212"/>
        <end position="221"/>
    </location>
</feature>
<dbReference type="OrthoDB" id="2154985at2759"/>
<dbReference type="Pfam" id="PF10300">
    <property type="entry name" value="Iml2-TPR_39"/>
    <property type="match status" value="1"/>
</dbReference>
<dbReference type="AlphaFoldDB" id="A0A7D8UUG7"/>
<reference evidence="6 7" key="1">
    <citation type="submission" date="2018-05" db="EMBL/GenBank/DDBJ databases">
        <title>Whole genome sequencing for identification of molecular markers to develop diagnostic detection tools for the regulated plant pathogen Lachnellula willkommii.</title>
        <authorList>
            <person name="Giroux E."/>
            <person name="Bilodeau G."/>
        </authorList>
    </citation>
    <scope>NUCLEOTIDE SEQUENCE [LARGE SCALE GENOMIC DNA]</scope>
    <source>
        <strain evidence="6 7">CBS 625.97</strain>
    </source>
</reference>
<evidence type="ECO:0000313" key="7">
    <source>
        <dbReference type="Proteomes" id="UP000481288"/>
    </source>
</evidence>
<dbReference type="EMBL" id="QGMG01000074">
    <property type="protein sequence ID" value="TVY57784.1"/>
    <property type="molecule type" value="Genomic_DNA"/>
</dbReference>